<comment type="similarity">
    <text evidence="1">Belongs to the plasmid mobilization pre family.</text>
</comment>
<dbReference type="InterPro" id="IPR001668">
    <property type="entry name" value="Mob_Pre"/>
</dbReference>
<dbReference type="GO" id="GO:0003677">
    <property type="term" value="F:DNA binding"/>
    <property type="evidence" value="ECO:0007669"/>
    <property type="project" value="InterPro"/>
</dbReference>
<dbReference type="KEGG" id="mpec:B9O19_00845"/>
<evidence type="ECO:0000313" key="2">
    <source>
        <dbReference type="EMBL" id="AUO19022.1"/>
    </source>
</evidence>
<reference evidence="2 3" key="1">
    <citation type="submission" date="2017-04" db="EMBL/GenBank/DDBJ databases">
        <title>Monoglobus pectinilyticus 14 draft genome.</title>
        <authorList>
            <person name="Kim C."/>
            <person name="Rosendale D.I."/>
            <person name="Kelly W.J."/>
            <person name="Tannock G.W."/>
            <person name="Patchett M.L."/>
            <person name="Jordens J.Z."/>
        </authorList>
    </citation>
    <scope>NUCLEOTIDE SEQUENCE [LARGE SCALE GENOMIC DNA]</scope>
    <source>
        <strain evidence="2 3">14</strain>
    </source>
</reference>
<protein>
    <submittedName>
        <fullName evidence="2">Uncharacterized protein</fullName>
    </submittedName>
</protein>
<dbReference type="AlphaFoldDB" id="A0A2K9P186"/>
<dbReference type="EMBL" id="CP020991">
    <property type="protein sequence ID" value="AUO19022.1"/>
    <property type="molecule type" value="Genomic_DNA"/>
</dbReference>
<dbReference type="CDD" id="cd17242">
    <property type="entry name" value="MobM_relaxase"/>
    <property type="match status" value="1"/>
</dbReference>
<sequence length="111" mass="13157">MPQYAILRFEKHKSGSCRALEAHHERQKEKYASNPNINIEKSKYNFHIIQPTKYYRLEVDERIKAAGCRTRKDSTMFVDTLITASPDFFKGKRQGEIRNFSRQPLTLSHRR</sequence>
<dbReference type="GO" id="GO:0006310">
    <property type="term" value="P:DNA recombination"/>
    <property type="evidence" value="ECO:0007669"/>
    <property type="project" value="InterPro"/>
</dbReference>
<organism evidence="2 3">
    <name type="scientific">Monoglobus pectinilyticus</name>
    <dbReference type="NCBI Taxonomy" id="1981510"/>
    <lineage>
        <taxon>Bacteria</taxon>
        <taxon>Bacillati</taxon>
        <taxon>Bacillota</taxon>
        <taxon>Clostridia</taxon>
        <taxon>Monoglobales</taxon>
        <taxon>Monoglobaceae</taxon>
        <taxon>Monoglobus</taxon>
    </lineage>
</organism>
<dbReference type="Gene3D" id="3.30.930.30">
    <property type="match status" value="1"/>
</dbReference>
<evidence type="ECO:0000256" key="1">
    <source>
        <dbReference type="ARBA" id="ARBA00010657"/>
    </source>
</evidence>
<accession>A0A2K9P186</accession>
<proteinExistence type="inferred from homology"/>
<name>A0A2K9P186_9FIRM</name>
<keyword evidence="3" id="KW-1185">Reference proteome</keyword>
<gene>
    <name evidence="2" type="ORF">B9O19_00845</name>
</gene>
<dbReference type="Pfam" id="PF01076">
    <property type="entry name" value="Mob_Pre"/>
    <property type="match status" value="1"/>
</dbReference>
<dbReference type="Proteomes" id="UP000235589">
    <property type="component" value="Chromosome"/>
</dbReference>
<evidence type="ECO:0000313" key="3">
    <source>
        <dbReference type="Proteomes" id="UP000235589"/>
    </source>
</evidence>